<dbReference type="GO" id="GO:0016620">
    <property type="term" value="F:oxidoreductase activity, acting on the aldehyde or oxo group of donors, NAD or NADP as acceptor"/>
    <property type="evidence" value="ECO:0007669"/>
    <property type="project" value="InterPro"/>
</dbReference>
<accession>A0A2K3L2M7</accession>
<evidence type="ECO:0000313" key="3">
    <source>
        <dbReference type="Proteomes" id="UP000236291"/>
    </source>
</evidence>
<gene>
    <name evidence="2" type="ORF">L195_g028693</name>
</gene>
<dbReference type="PANTHER" id="PTHR11699">
    <property type="entry name" value="ALDEHYDE DEHYDROGENASE-RELATED"/>
    <property type="match status" value="1"/>
</dbReference>
<proteinExistence type="predicted"/>
<reference evidence="2 3" key="2">
    <citation type="journal article" date="2017" name="Front. Plant Sci.">
        <title>Gene Classification and Mining of Molecular Markers Useful in Red Clover (Trifolium pratense) Breeding.</title>
        <authorList>
            <person name="Istvanek J."/>
            <person name="Dluhosova J."/>
            <person name="Dluhos P."/>
            <person name="Patkova L."/>
            <person name="Nedelnik J."/>
            <person name="Repkova J."/>
        </authorList>
    </citation>
    <scope>NUCLEOTIDE SEQUENCE [LARGE SCALE GENOMIC DNA]</scope>
    <source>
        <strain evidence="3">cv. Tatra</strain>
        <tissue evidence="2">Young leaves</tissue>
    </source>
</reference>
<dbReference type="EMBL" id="ASHM01025119">
    <property type="protein sequence ID" value="PNX72797.1"/>
    <property type="molecule type" value="Genomic_DNA"/>
</dbReference>
<dbReference type="Proteomes" id="UP000236291">
    <property type="component" value="Unassembled WGS sequence"/>
</dbReference>
<reference evidence="2 3" key="1">
    <citation type="journal article" date="2014" name="Am. J. Bot.">
        <title>Genome assembly and annotation for red clover (Trifolium pratense; Fabaceae).</title>
        <authorList>
            <person name="Istvanek J."/>
            <person name="Jaros M."/>
            <person name="Krenek A."/>
            <person name="Repkova J."/>
        </authorList>
    </citation>
    <scope>NUCLEOTIDE SEQUENCE [LARGE SCALE GENOMIC DNA]</scope>
    <source>
        <strain evidence="3">cv. Tatra</strain>
        <tissue evidence="2">Young leaves</tissue>
    </source>
</reference>
<dbReference type="InterPro" id="IPR016161">
    <property type="entry name" value="Ald_DH/histidinol_DH"/>
</dbReference>
<dbReference type="AlphaFoldDB" id="A0A2K3L2M7"/>
<feature type="domain" description="Aldehyde dehydrogenase" evidence="1">
    <location>
        <begin position="1"/>
        <end position="70"/>
    </location>
</feature>
<comment type="caution">
    <text evidence="2">The sequence shown here is derived from an EMBL/GenBank/DDBJ whole genome shotgun (WGS) entry which is preliminary data.</text>
</comment>
<dbReference type="Gene3D" id="3.40.309.10">
    <property type="entry name" value="Aldehyde Dehydrogenase, Chain A, domain 2"/>
    <property type="match status" value="1"/>
</dbReference>
<dbReference type="SUPFAM" id="SSF53720">
    <property type="entry name" value="ALDH-like"/>
    <property type="match status" value="1"/>
</dbReference>
<evidence type="ECO:0000259" key="1">
    <source>
        <dbReference type="Pfam" id="PF00171"/>
    </source>
</evidence>
<dbReference type="STRING" id="57577.A0A2K3L2M7"/>
<organism evidence="2 3">
    <name type="scientific">Trifolium pratense</name>
    <name type="common">Red clover</name>
    <dbReference type="NCBI Taxonomy" id="57577"/>
    <lineage>
        <taxon>Eukaryota</taxon>
        <taxon>Viridiplantae</taxon>
        <taxon>Streptophyta</taxon>
        <taxon>Embryophyta</taxon>
        <taxon>Tracheophyta</taxon>
        <taxon>Spermatophyta</taxon>
        <taxon>Magnoliopsida</taxon>
        <taxon>eudicotyledons</taxon>
        <taxon>Gunneridae</taxon>
        <taxon>Pentapetalae</taxon>
        <taxon>rosids</taxon>
        <taxon>fabids</taxon>
        <taxon>Fabales</taxon>
        <taxon>Fabaceae</taxon>
        <taxon>Papilionoideae</taxon>
        <taxon>50 kb inversion clade</taxon>
        <taxon>NPAAA clade</taxon>
        <taxon>Hologalegina</taxon>
        <taxon>IRL clade</taxon>
        <taxon>Trifolieae</taxon>
        <taxon>Trifolium</taxon>
    </lineage>
</organism>
<name>A0A2K3L2M7_TRIPR</name>
<protein>
    <submittedName>
        <fullName evidence="2">Aldehyde dehydrogenase family 2 member mitochondrial-like</fullName>
    </submittedName>
</protein>
<dbReference type="Pfam" id="PF00171">
    <property type="entry name" value="Aldedh"/>
    <property type="match status" value="1"/>
</dbReference>
<dbReference type="InterPro" id="IPR015590">
    <property type="entry name" value="Aldehyde_DH_dom"/>
</dbReference>
<dbReference type="InterPro" id="IPR016163">
    <property type="entry name" value="Ald_DH_C"/>
</dbReference>
<sequence length="114" mass="12767">MKIAKDEIFGPVQTILKFKDTDEVIRRANNTRYGLAAGVFTKNLDTATTLMRGLSAGTVWINCFDVFDASIWWRLFHFPPDAGDTTPQYVLHRVAQARVLTATTLLFSATDEIA</sequence>
<evidence type="ECO:0000313" key="2">
    <source>
        <dbReference type="EMBL" id="PNX72797.1"/>
    </source>
</evidence>